<evidence type="ECO:0000313" key="3">
    <source>
        <dbReference type="Proteomes" id="UP000308768"/>
    </source>
</evidence>
<protein>
    <submittedName>
        <fullName evidence="2">Uncharacterized protein</fullName>
    </submittedName>
</protein>
<dbReference type="Gene3D" id="3.40.50.1110">
    <property type="entry name" value="SGNH hydrolase"/>
    <property type="match status" value="1"/>
</dbReference>
<organism evidence="2 3">
    <name type="scientific">Cryomyces minteri</name>
    <dbReference type="NCBI Taxonomy" id="331657"/>
    <lineage>
        <taxon>Eukaryota</taxon>
        <taxon>Fungi</taxon>
        <taxon>Dikarya</taxon>
        <taxon>Ascomycota</taxon>
        <taxon>Pezizomycotina</taxon>
        <taxon>Dothideomycetes</taxon>
        <taxon>Dothideomycetes incertae sedis</taxon>
        <taxon>Cryomyces</taxon>
    </lineage>
</organism>
<feature type="compositionally biased region" description="Polar residues" evidence="1">
    <location>
        <begin position="13"/>
        <end position="25"/>
    </location>
</feature>
<evidence type="ECO:0000313" key="2">
    <source>
        <dbReference type="EMBL" id="TKA70405.1"/>
    </source>
</evidence>
<keyword evidence="3" id="KW-1185">Reference proteome</keyword>
<feature type="region of interest" description="Disordered" evidence="1">
    <location>
        <begin position="349"/>
        <end position="369"/>
    </location>
</feature>
<accession>A0A4U0X7A4</accession>
<dbReference type="EMBL" id="NAJN01000648">
    <property type="protein sequence ID" value="TKA70405.1"/>
    <property type="molecule type" value="Genomic_DNA"/>
</dbReference>
<feature type="region of interest" description="Disordered" evidence="1">
    <location>
        <begin position="587"/>
        <end position="610"/>
    </location>
</feature>
<evidence type="ECO:0000256" key="1">
    <source>
        <dbReference type="SAM" id="MobiDB-lite"/>
    </source>
</evidence>
<dbReference type="InterPro" id="IPR036514">
    <property type="entry name" value="SGNH_hydro_sf"/>
</dbReference>
<feature type="compositionally biased region" description="Low complexity" evidence="1">
    <location>
        <begin position="26"/>
        <end position="45"/>
    </location>
</feature>
<proteinExistence type="predicted"/>
<sequence length="680" mass="74594">MSHTPPLRRASTHHLQTPFLSSSPLSGTTFAASSPSTPLPSSMYSARRFASSPEPPSSYNNVLDTAPEKKSPAAKWTNWSDGAWWRLRRAARSPIVWVGTLLLGGLYWSLSGLGREGEEEASKKTRKGVLELFGIDEMQSMQGMQFFGAGNGKVHYVGRWTWTPNRLRRDGTFPSVYLDLNVTNTTTILLSLANLPALIPTSSSSTSSTSTVKTPASTSGLSHLSRLSFTAASRLRISAAPVSLIARVDNEEYVLLPNCSGLVSVRAGDLDDQTWHSVRIVAPMVDDGGLGMMQFEGVWLEEGGMLNWVDGAEVDDDAAEADDVGQHMDEKVEKEHRIELSRLMDIHGSSSSLGLPKPPETEGPTVDRSPRECKKLVEIITDTPGSRLLTTSTPHDLLTGVIGWEYLLGEMFDVDHTSISVAGQCLIQDCIGSVGNPYGMGDVFFRSGPVVSPHFVHTWTFSARTPAVVVLNLGAADAQSFERYAEQYNRTSWELYERFEDTYVSLVKAIRTLAYPNPSAGVDRGGNGDEEGEEGEWANVPIFVMRPFRGELEHATQSTVKRLRAGGDRAVFWLDTSGWLDAPPSADYHLLPPSPPSSASDPGPRPSYALTPRASQKIAIYLHAHTCRFLAQAREQCPFLAPEVYEGRPFDGAEEAFERGLERQREAVVRGMFWGRGEED</sequence>
<dbReference type="Proteomes" id="UP000308768">
    <property type="component" value="Unassembled WGS sequence"/>
</dbReference>
<gene>
    <name evidence="2" type="ORF">B0A49_05116</name>
</gene>
<dbReference type="OrthoDB" id="10267969at2759"/>
<dbReference type="AlphaFoldDB" id="A0A4U0X7A4"/>
<feature type="region of interest" description="Disordered" evidence="1">
    <location>
        <begin position="1"/>
        <end position="74"/>
    </location>
</feature>
<reference evidence="2 3" key="1">
    <citation type="submission" date="2017-03" db="EMBL/GenBank/DDBJ databases">
        <title>Genomes of endolithic fungi from Antarctica.</title>
        <authorList>
            <person name="Coleine C."/>
            <person name="Masonjones S."/>
            <person name="Stajich J.E."/>
        </authorList>
    </citation>
    <scope>NUCLEOTIDE SEQUENCE [LARGE SCALE GENOMIC DNA]</scope>
    <source>
        <strain evidence="2 3">CCFEE 5187</strain>
    </source>
</reference>
<comment type="caution">
    <text evidence="2">The sequence shown here is derived from an EMBL/GenBank/DDBJ whole genome shotgun (WGS) entry which is preliminary data.</text>
</comment>
<name>A0A4U0X7A4_9PEZI</name>